<dbReference type="Pfam" id="PF08011">
    <property type="entry name" value="PDDEXK_9"/>
    <property type="match status" value="1"/>
</dbReference>
<keyword evidence="3" id="KW-0547">Nucleotide-binding</keyword>
<name>A0A7I8E1Q5_9FIRM</name>
<dbReference type="Pfam" id="PF09820">
    <property type="entry name" value="AAA-ATPase_like"/>
    <property type="match status" value="1"/>
</dbReference>
<reference evidence="4" key="2">
    <citation type="submission" date="2020-09" db="EMBL/GenBank/DDBJ databases">
        <title>Complete genome sequencing of Faecalibacillus intestinalis strain 14EGH31.</title>
        <authorList>
            <person name="Sakamoto M."/>
            <person name="Murakami T."/>
            <person name="Mori H."/>
        </authorList>
    </citation>
    <scope>NUCLEOTIDE SEQUENCE [LARGE SCALE GENOMIC DNA]</scope>
    <source>
        <strain evidence="4">14EGH31</strain>
    </source>
</reference>
<dbReference type="RefSeq" id="WP_117792792.1">
    <property type="nucleotide sequence ID" value="NZ_AP024085.1"/>
</dbReference>
<dbReference type="PANTHER" id="PTHR34825:SF1">
    <property type="entry name" value="AAA-ATPASE-LIKE DOMAIN-CONTAINING PROTEIN"/>
    <property type="match status" value="1"/>
</dbReference>
<dbReference type="EMBL" id="JAJDKQ010000002">
    <property type="protein sequence ID" value="MCB8560731.1"/>
    <property type="molecule type" value="Genomic_DNA"/>
</dbReference>
<dbReference type="PANTHER" id="PTHR34825">
    <property type="entry name" value="CONSERVED PROTEIN, WITH A WEAK D-GALACTARATE DEHYDRATASE/ALTRONATE HYDROLASE DOMAIN"/>
    <property type="match status" value="1"/>
</dbReference>
<dbReference type="Proteomes" id="UP001197827">
    <property type="component" value="Unassembled WGS sequence"/>
</dbReference>
<reference evidence="3" key="3">
    <citation type="submission" date="2021-10" db="EMBL/GenBank/DDBJ databases">
        <title>Collection of gut derived symbiotic bacterial strains cultured from healthy donors.</title>
        <authorList>
            <person name="Lin H."/>
            <person name="Littmann E."/>
            <person name="Kohout C."/>
            <person name="Pamer E.G."/>
        </authorList>
    </citation>
    <scope>NUCLEOTIDE SEQUENCE</scope>
    <source>
        <strain evidence="3">DFI.5.2</strain>
    </source>
</reference>
<dbReference type="AlphaFoldDB" id="A0A7I8E1Q5"/>
<reference evidence="2" key="1">
    <citation type="journal article" date="2020" name="Microbiol. Resour. Announc.">
        <title>Complete Genome Sequence of Faecalibacillus intestinalis JCM 34082, Isolated from Feces from a Healthy Japanese Female.</title>
        <authorList>
            <person name="Sakamoto M."/>
            <person name="Ikeyama N."/>
            <person name="Toyoda A."/>
            <person name="Murakami T."/>
            <person name="Mori H."/>
            <person name="Ohkuma M."/>
        </authorList>
    </citation>
    <scope>NUCLEOTIDE SEQUENCE</scope>
    <source>
        <strain evidence="2">14EGH31</strain>
    </source>
</reference>
<keyword evidence="3" id="KW-0067">ATP-binding</keyword>
<gene>
    <name evidence="2" type="ORF">Fi14EGH31_25740</name>
    <name evidence="3" type="ORF">LJD74_01760</name>
</gene>
<dbReference type="InterPro" id="IPR012547">
    <property type="entry name" value="PDDEXK_9"/>
</dbReference>
<evidence type="ECO:0000313" key="3">
    <source>
        <dbReference type="EMBL" id="MCB8560731.1"/>
    </source>
</evidence>
<dbReference type="GO" id="GO:0005524">
    <property type="term" value="F:ATP binding"/>
    <property type="evidence" value="ECO:0007669"/>
    <property type="project" value="UniProtKB-KW"/>
</dbReference>
<proteinExistence type="predicted"/>
<feature type="domain" description="AAA-ATPase-like" evidence="1">
    <location>
        <begin position="5"/>
        <end position="227"/>
    </location>
</feature>
<dbReference type="EMBL" id="AP024085">
    <property type="protein sequence ID" value="BCL58862.1"/>
    <property type="molecule type" value="Genomic_DNA"/>
</dbReference>
<evidence type="ECO:0000259" key="1">
    <source>
        <dbReference type="Pfam" id="PF09820"/>
    </source>
</evidence>
<dbReference type="KEGG" id="fit:Fi14EGH31_25740"/>
<protein>
    <submittedName>
        <fullName evidence="3">ATP-binding protein</fullName>
    </submittedName>
</protein>
<sequence length="545" mass="63910">MKIVPTGIENFKELIDKDACYVDKTNLIEKVLKEKVVLYTRPRRFGKTLNMSMLYYFFSNKEKENAYLFDGLNISKNKEALKHQNQYPVIFISLKDMKESKIENQLVKFSYIIARLLDQFEDILDDDIFNEREKKLLKRYHLNTASKNELSESLLTISLCLRKYYHQKVIILIDEYDVPLQAAYQHNYYDEMVEFLRNVFSSSLKTNDALEKGIMTGCLRISKESIFTGLNNFSSYSILDNIGNEFFGFTEKEVKQLLKDYDLFDSFDEVKEWYDGYLFGNLEIYNPWSTLSYVKNKKADSSFEPISFWANTSGNELVVNYIQTGDRGLRKEFELLMNGQTIDKVIKPELTYREMDNINNIYSFLLLTGYLKVIEKTGDSQYKLIIPNREVYEIYKQSFMSYFKDYTSARKNELYQEFINGDARKVNLLLNDILIRSISYFDNQESFYHGFLVGLLNDYEVVSNREAGNGRFDICVLPETILDTVLLIECKHSASEDDLIEDANAGVKQIIDQKYLEEKRFKKYAGAVGYGISFYKKQCYVVKCE</sequence>
<evidence type="ECO:0000313" key="2">
    <source>
        <dbReference type="EMBL" id="BCL58862.1"/>
    </source>
</evidence>
<organism evidence="2 4">
    <name type="scientific">Faecalibacillus intestinalis</name>
    <dbReference type="NCBI Taxonomy" id="1982626"/>
    <lineage>
        <taxon>Bacteria</taxon>
        <taxon>Bacillati</taxon>
        <taxon>Bacillota</taxon>
        <taxon>Erysipelotrichia</taxon>
        <taxon>Erysipelotrichales</taxon>
        <taxon>Coprobacillaceae</taxon>
        <taxon>Faecalibacillus</taxon>
    </lineage>
</organism>
<accession>A0A7I8E1Q5</accession>
<dbReference type="Proteomes" id="UP000593842">
    <property type="component" value="Chromosome"/>
</dbReference>
<dbReference type="GeneID" id="70581015"/>
<evidence type="ECO:0000313" key="4">
    <source>
        <dbReference type="Proteomes" id="UP000593842"/>
    </source>
</evidence>
<dbReference type="InterPro" id="IPR018631">
    <property type="entry name" value="AAA-ATPase-like_dom"/>
</dbReference>